<gene>
    <name evidence="1" type="ORF">LFUMFP_300010</name>
</gene>
<reference evidence="1" key="1">
    <citation type="submission" date="2018-01" db="EMBL/GenBank/DDBJ databases">
        <authorList>
            <person name="Chaillou S."/>
        </authorList>
    </citation>
    <scope>NUCLEOTIDE SEQUENCE [LARGE SCALE GENOMIC DNA]</scope>
    <source>
        <strain evidence="1">MFPC41A2801</strain>
    </source>
</reference>
<organism evidence="1 2">
    <name type="scientific">Latilactobacillus fuchuensis</name>
    <dbReference type="NCBI Taxonomy" id="164393"/>
    <lineage>
        <taxon>Bacteria</taxon>
        <taxon>Bacillati</taxon>
        <taxon>Bacillota</taxon>
        <taxon>Bacilli</taxon>
        <taxon>Lactobacillales</taxon>
        <taxon>Lactobacillaceae</taxon>
        <taxon>Latilactobacillus</taxon>
    </lineage>
</organism>
<dbReference type="EMBL" id="OGVC01000024">
    <property type="protein sequence ID" value="SPC38835.1"/>
    <property type="molecule type" value="Genomic_DNA"/>
</dbReference>
<evidence type="ECO:0000313" key="1">
    <source>
        <dbReference type="EMBL" id="SPC38835.1"/>
    </source>
</evidence>
<accession>A0A2N9DWC4</accession>
<dbReference type="AlphaFoldDB" id="A0A2N9DWC4"/>
<name>A0A2N9DWC4_9LACO</name>
<proteinExistence type="predicted"/>
<comment type="caution">
    <text evidence="1">The sequence shown here is derived from an EMBL/GenBank/DDBJ whole genome shotgun (WGS) entry which is preliminary data.</text>
</comment>
<dbReference type="Proteomes" id="UP000238739">
    <property type="component" value="Unassembled WGS sequence"/>
</dbReference>
<keyword evidence="2" id="KW-1185">Reference proteome</keyword>
<evidence type="ECO:0000313" key="2">
    <source>
        <dbReference type="Proteomes" id="UP000238739"/>
    </source>
</evidence>
<protein>
    <submittedName>
        <fullName evidence="1">Uncharacterized protein</fullName>
    </submittedName>
</protein>
<sequence>MDVLEEYQINEFINASIGRLLTMYVLEEYQINEFINIPTTVKIT</sequence>